<keyword evidence="9 11" id="KW-0739">Sodium transport</keyword>
<evidence type="ECO:0000256" key="6">
    <source>
        <dbReference type="ARBA" id="ARBA00023053"/>
    </source>
</evidence>
<keyword evidence="2 11" id="KW-0813">Transport</keyword>
<evidence type="ECO:0000256" key="2">
    <source>
        <dbReference type="ARBA" id="ARBA00022448"/>
    </source>
</evidence>
<keyword evidence="5" id="KW-1133">Transmembrane helix</keyword>
<evidence type="ECO:0000256" key="5">
    <source>
        <dbReference type="ARBA" id="ARBA00022989"/>
    </source>
</evidence>
<dbReference type="OrthoDB" id="6238402at2759"/>
<evidence type="ECO:0000256" key="1">
    <source>
        <dbReference type="ARBA" id="ARBA00004141"/>
    </source>
</evidence>
<comment type="caution">
    <text evidence="12">The sequence shown here is derived from an EMBL/GenBank/DDBJ whole genome shotgun (WGS) entry which is preliminary data.</text>
</comment>
<evidence type="ECO:0000256" key="3">
    <source>
        <dbReference type="ARBA" id="ARBA00022461"/>
    </source>
</evidence>
<dbReference type="PANTHER" id="PTHR11690:SF244">
    <property type="entry name" value="DEGENERIN LIKE"/>
    <property type="match status" value="1"/>
</dbReference>
<evidence type="ECO:0000256" key="4">
    <source>
        <dbReference type="ARBA" id="ARBA00022692"/>
    </source>
</evidence>
<evidence type="ECO:0000313" key="13">
    <source>
        <dbReference type="Proteomes" id="UP000749559"/>
    </source>
</evidence>
<sequence>MKKLLEDFAGNTTAHGWGNVIKSTTKIGKAVWIVITSGCCIVALYLIINVIIRYGQFDTKDRVRVTKDDAVFPSVTICPLSPVSRKGVVNYGKDVKDNFELSAFNNLMNTLEQYDLNISNLLDASQEVQMLYNQSFKRLNTNSGQYENFQLSQLLRYTMTHEDFIPSCKYQGNKCKEEPYRSGHHAHFNCFTYNGPSSNIPGLTSEIAGPTAGLSLLLFLDTDEDFSTSFDPDYPTSGSQGVRVVIHDRGTLPDPENDGFDIKAGNSVNVALSAKRRELMIPPWGECVDHNDIRYDVWKYSTKACTSICLQRMIYKTCGCILGSLPVDDQTKNAEFCANIQAVEWLKEDPNVTILRQDLEQLNCSMQEYTWTDVLAQEGCECKENCSNNKYDITISESQWPMKGIEFNFYCKLIVKLDNYENSSIYDVFHQRISQQCSNNSMENIRVVNKQVGDDLREQFIRLNVYFKDLDTKITTQTEDFTLGSMVSEIGGSLGLLVGMSVISMTEAFVLWYGIIVGLLTKFKRKSKVETLKDKMKN</sequence>
<evidence type="ECO:0000256" key="8">
    <source>
        <dbReference type="ARBA" id="ARBA00023136"/>
    </source>
</evidence>
<keyword evidence="6" id="KW-0915">Sodium</keyword>
<dbReference type="EMBL" id="CAIIXF020000008">
    <property type="protein sequence ID" value="CAH1793107.1"/>
    <property type="molecule type" value="Genomic_DNA"/>
</dbReference>
<keyword evidence="10 11" id="KW-0407">Ion channel</keyword>
<gene>
    <name evidence="12" type="ORF">OFUS_LOCUS17999</name>
</gene>
<keyword evidence="7 11" id="KW-0406">Ion transport</keyword>
<proteinExistence type="inferred from homology"/>
<dbReference type="PRINTS" id="PR01078">
    <property type="entry name" value="AMINACHANNEL"/>
</dbReference>
<organism evidence="12 13">
    <name type="scientific">Owenia fusiformis</name>
    <name type="common">Polychaete worm</name>
    <dbReference type="NCBI Taxonomy" id="6347"/>
    <lineage>
        <taxon>Eukaryota</taxon>
        <taxon>Metazoa</taxon>
        <taxon>Spiralia</taxon>
        <taxon>Lophotrochozoa</taxon>
        <taxon>Annelida</taxon>
        <taxon>Polychaeta</taxon>
        <taxon>Sedentaria</taxon>
        <taxon>Canalipalpata</taxon>
        <taxon>Sabellida</taxon>
        <taxon>Oweniida</taxon>
        <taxon>Oweniidae</taxon>
        <taxon>Owenia</taxon>
    </lineage>
</organism>
<keyword evidence="13" id="KW-1185">Reference proteome</keyword>
<comment type="subcellular location">
    <subcellularLocation>
        <location evidence="1">Membrane</location>
        <topology evidence="1">Multi-pass membrane protein</topology>
    </subcellularLocation>
</comment>
<keyword evidence="4 11" id="KW-0812">Transmembrane</keyword>
<evidence type="ECO:0000256" key="9">
    <source>
        <dbReference type="ARBA" id="ARBA00023201"/>
    </source>
</evidence>
<dbReference type="GO" id="GO:0015280">
    <property type="term" value="F:ligand-gated sodium channel activity"/>
    <property type="evidence" value="ECO:0007669"/>
    <property type="project" value="TreeGrafter"/>
</dbReference>
<dbReference type="Proteomes" id="UP000749559">
    <property type="component" value="Unassembled WGS sequence"/>
</dbReference>
<evidence type="ECO:0000256" key="11">
    <source>
        <dbReference type="RuleBase" id="RU000679"/>
    </source>
</evidence>
<protein>
    <submittedName>
        <fullName evidence="12">Uncharacterized protein</fullName>
    </submittedName>
</protein>
<dbReference type="AlphaFoldDB" id="A0A8J1UN45"/>
<reference evidence="12" key="1">
    <citation type="submission" date="2022-03" db="EMBL/GenBank/DDBJ databases">
        <authorList>
            <person name="Martin C."/>
        </authorList>
    </citation>
    <scope>NUCLEOTIDE SEQUENCE</scope>
</reference>
<dbReference type="Pfam" id="PF00858">
    <property type="entry name" value="ASC"/>
    <property type="match status" value="1"/>
</dbReference>
<evidence type="ECO:0000256" key="7">
    <source>
        <dbReference type="ARBA" id="ARBA00023065"/>
    </source>
</evidence>
<comment type="similarity">
    <text evidence="11">Belongs to the amiloride-sensitive sodium channel (TC 1.A.6) family.</text>
</comment>
<name>A0A8J1UN45_OWEFU</name>
<dbReference type="InterPro" id="IPR001873">
    <property type="entry name" value="ENaC"/>
</dbReference>
<evidence type="ECO:0000256" key="10">
    <source>
        <dbReference type="ARBA" id="ARBA00023303"/>
    </source>
</evidence>
<keyword evidence="3 11" id="KW-0894">Sodium channel</keyword>
<accession>A0A8J1UN45</accession>
<keyword evidence="8" id="KW-0472">Membrane</keyword>
<dbReference type="PANTHER" id="PTHR11690">
    <property type="entry name" value="AMILORIDE-SENSITIVE SODIUM CHANNEL-RELATED"/>
    <property type="match status" value="1"/>
</dbReference>
<dbReference type="Gene3D" id="1.10.287.770">
    <property type="entry name" value="YojJ-like"/>
    <property type="match status" value="1"/>
</dbReference>
<evidence type="ECO:0000313" key="12">
    <source>
        <dbReference type="EMBL" id="CAH1793107.1"/>
    </source>
</evidence>
<dbReference type="Gene3D" id="2.60.470.10">
    <property type="entry name" value="Acid-sensing ion channels like domains"/>
    <property type="match status" value="1"/>
</dbReference>
<dbReference type="GO" id="GO:0005886">
    <property type="term" value="C:plasma membrane"/>
    <property type="evidence" value="ECO:0007669"/>
    <property type="project" value="TreeGrafter"/>
</dbReference>